<dbReference type="EMBL" id="BMQG01000024">
    <property type="protein sequence ID" value="GGM58002.1"/>
    <property type="molecule type" value="Genomic_DNA"/>
</dbReference>
<gene>
    <name evidence="1" type="ORF">GCM10008956_37000</name>
</gene>
<dbReference type="Proteomes" id="UP000600547">
    <property type="component" value="Unassembled WGS sequence"/>
</dbReference>
<evidence type="ECO:0000313" key="1">
    <source>
        <dbReference type="EMBL" id="GGM58002.1"/>
    </source>
</evidence>
<comment type="caution">
    <text evidence="1">The sequence shown here is derived from an EMBL/GenBank/DDBJ whole genome shotgun (WGS) entry which is preliminary data.</text>
</comment>
<dbReference type="InterPro" id="IPR019734">
    <property type="entry name" value="TPR_rpt"/>
</dbReference>
<name>A0A8H9GSY8_9DEIO</name>
<keyword evidence="2" id="KW-1185">Reference proteome</keyword>
<accession>A0A8H9GSY8</accession>
<dbReference type="SMART" id="SM00028">
    <property type="entry name" value="TPR"/>
    <property type="match status" value="2"/>
</dbReference>
<reference evidence="2" key="1">
    <citation type="journal article" date="2019" name="Int. J. Syst. Evol. Microbiol.">
        <title>The Global Catalogue of Microorganisms (GCM) 10K type strain sequencing project: providing services to taxonomists for standard genome sequencing and annotation.</title>
        <authorList>
            <consortium name="The Broad Institute Genomics Platform"/>
            <consortium name="The Broad Institute Genome Sequencing Center for Infectious Disease"/>
            <person name="Wu L."/>
            <person name="Ma J."/>
        </authorList>
    </citation>
    <scope>NUCLEOTIDE SEQUENCE [LARGE SCALE GENOMIC DNA]</scope>
    <source>
        <strain evidence="2">JCM 31047</strain>
    </source>
</reference>
<evidence type="ECO:0000313" key="2">
    <source>
        <dbReference type="Proteomes" id="UP000600547"/>
    </source>
</evidence>
<dbReference type="InterPro" id="IPR011990">
    <property type="entry name" value="TPR-like_helical_dom_sf"/>
</dbReference>
<sequence length="556" mass="61007">MPTRAAQRDDALDDSITALIETAQWAAARRTIGEAFRSARTGERFTQLLRWFEALPPADPDDLEAARLHLRLHVNIPLQPELERVALIYAQRPATAPSAHAMLAWRLAVGSKQYGDALTHAALALRDVTRLNDYEQALTLRARAQARHHLKRPGWEDDYRAAIDLSDGRARTLTTVEYSVCQLFTERHAHAIELLATAALEARGDDLEGWVLSTKGYAHLHHAELDEAQDCFEACVRLAPVFRGSGRNGLAAVLRARGDWNRAEALYVQALTRAEQDGNLHHLQQARRGLGHTARMRGQGLRAIEWLTQAAVTIPAEQASGQSWVNVDLAAAHVSLPRLDAAHVTDLLSRTGPLVSEDAARAEIVRAELARRQGDHALAARLLRPLNPRMLWMREEAAALPELFTLLGPDAPQPLPREGTLRVDVTAAGYPAVWVNGRPVTLPDSALVALVALLDAGGTLDAESLADAVRDSAPRTGRQRAQRASRAVQQLRGGLGWPGSVTHAHGRYRLDPTAAWSYDVLNLERAGKPIPAFLRGVHAFAWVTEREQELLLGGPD</sequence>
<organism evidence="1 2">
    <name type="scientific">Deinococcus arenae</name>
    <dbReference type="NCBI Taxonomy" id="1452751"/>
    <lineage>
        <taxon>Bacteria</taxon>
        <taxon>Thermotogati</taxon>
        <taxon>Deinococcota</taxon>
        <taxon>Deinococci</taxon>
        <taxon>Deinococcales</taxon>
        <taxon>Deinococcaceae</taxon>
        <taxon>Deinococcus</taxon>
    </lineage>
</organism>
<dbReference type="RefSeq" id="WP_189062819.1">
    <property type="nucleotide sequence ID" value="NZ_BMQG01000024.1"/>
</dbReference>
<dbReference type="SUPFAM" id="SSF48452">
    <property type="entry name" value="TPR-like"/>
    <property type="match status" value="1"/>
</dbReference>
<proteinExistence type="predicted"/>
<dbReference type="AlphaFoldDB" id="A0A8H9GSY8"/>
<protein>
    <recommendedName>
        <fullName evidence="3">Tetratricopeptide repeat protein</fullName>
    </recommendedName>
</protein>
<evidence type="ECO:0008006" key="3">
    <source>
        <dbReference type="Google" id="ProtNLM"/>
    </source>
</evidence>
<dbReference type="Gene3D" id="1.25.40.10">
    <property type="entry name" value="Tetratricopeptide repeat domain"/>
    <property type="match status" value="1"/>
</dbReference>